<dbReference type="GO" id="GO:0035861">
    <property type="term" value="C:site of double-strand break"/>
    <property type="evidence" value="ECO:0007669"/>
    <property type="project" value="TreeGrafter"/>
</dbReference>
<keyword evidence="14" id="KW-1185">Reference proteome</keyword>
<feature type="compositionally biased region" description="Low complexity" evidence="10">
    <location>
        <begin position="624"/>
        <end position="634"/>
    </location>
</feature>
<gene>
    <name evidence="13" type="primary">RAD30</name>
    <name evidence="13" type="ORF">TWF718_008409</name>
</gene>
<dbReference type="SUPFAM" id="SSF56672">
    <property type="entry name" value="DNA/RNA polymerases"/>
    <property type="match status" value="1"/>
</dbReference>
<dbReference type="SUPFAM" id="SSF100879">
    <property type="entry name" value="Lesion bypass DNA polymerase (Y-family), little finger domain"/>
    <property type="match status" value="1"/>
</dbReference>
<dbReference type="AlphaFoldDB" id="A0AAN8RCF0"/>
<keyword evidence="7" id="KW-0234">DNA repair</keyword>
<keyword evidence="13" id="KW-0239">DNA-directed DNA polymerase</keyword>
<dbReference type="GO" id="GO:0070987">
    <property type="term" value="P:error-free translesion synthesis"/>
    <property type="evidence" value="ECO:0007669"/>
    <property type="project" value="UniProtKB-ARBA"/>
</dbReference>
<evidence type="ECO:0000256" key="8">
    <source>
        <dbReference type="ARBA" id="ARBA00023242"/>
    </source>
</evidence>
<evidence type="ECO:0000313" key="14">
    <source>
        <dbReference type="Proteomes" id="UP001313282"/>
    </source>
</evidence>
<evidence type="ECO:0000259" key="12">
    <source>
        <dbReference type="PROSITE" id="PS51907"/>
    </source>
</evidence>
<dbReference type="InterPro" id="IPR043502">
    <property type="entry name" value="DNA/RNA_pol_sf"/>
</dbReference>
<organism evidence="13 14">
    <name type="scientific">Orbilia javanica</name>
    <dbReference type="NCBI Taxonomy" id="47235"/>
    <lineage>
        <taxon>Eukaryota</taxon>
        <taxon>Fungi</taxon>
        <taxon>Dikarya</taxon>
        <taxon>Ascomycota</taxon>
        <taxon>Pezizomycotina</taxon>
        <taxon>Orbiliomycetes</taxon>
        <taxon>Orbiliales</taxon>
        <taxon>Orbiliaceae</taxon>
        <taxon>Orbilia</taxon>
    </lineage>
</organism>
<feature type="region of interest" description="Disordered" evidence="10">
    <location>
        <begin position="705"/>
        <end position="781"/>
    </location>
</feature>
<evidence type="ECO:0000256" key="7">
    <source>
        <dbReference type="ARBA" id="ARBA00023204"/>
    </source>
</evidence>
<keyword evidence="5" id="KW-0863">Zinc-finger</keyword>
<dbReference type="Pfam" id="PF18439">
    <property type="entry name" value="zf_UBZ"/>
    <property type="match status" value="1"/>
</dbReference>
<dbReference type="InterPro" id="IPR001126">
    <property type="entry name" value="UmuC"/>
</dbReference>
<proteinExistence type="predicted"/>
<evidence type="ECO:0000313" key="13">
    <source>
        <dbReference type="EMBL" id="KAK6343032.1"/>
    </source>
</evidence>
<sequence>MDGYTDWPSPTAAQRPKSKYSYKDLLQMAKYNVNSPLRVIAHIDLDAFYAQCEMVRLGVAEDQPLAVQQWDALIAVNYPARAFGITRMRNVAEAKRKCPTLMAVHVATWRVQNDTAVMGYHDMTNGSISTDKVSLDHYRRESKKILAIFREGCPKVEKASVDESFLDLSGLVFGKLIERFEEELGVVDGEIVPPYGDTTERLRMPEVAGVEWGDSHLIDLDDGEEGEEEPLDWDDIIMGIAAEIVADIRGEVRKRLGYTCSAGIARNKMLAKLGSGYKKPNQQTIVRNRAVTHFLSSMKFTSIRNLGGKLGSEVATAFGTENVSEVLSVPLETFKAKLGDDTGTWLYKTIRGIDTTEVITRTEIKSMLSAKSFNPAITRYQQGESWLKVFCADIVSRVNEEADEPVDYSSSHDDNNEILGSQPVSLRRPRTMTLHHRAGKVTKSRQAGIPVGKVFDEELLLPIAKNLLKQIEQEGKCWPCGNLSLSVGGFDDIGRGSNRGIGGWLVKGEEAKALKEESLKRRSLAIEEGKFETLKKRKVGIDAFFSRGRAAEEIPYDRNMAFGNKDEEGEYDDGFFHSDENEKEEMEFEIDAQDDSYTGQLKDSPLDSHTNYKYLDEAAPPPSTIRTSSSSRIRFFSKENTPTAPLTDPKPPMKSHHQQEETAEEETAFPCSRCNNKLIPLDKLDEHSDWHFAKDLMQEDRIARPANLNTTASSSTTTIPAVSNSGKNGKKDEKQEQTSSQTVPPVKRGRGRPPKHAIVHVQGENGPVLEKGQRKLAFGRG</sequence>
<evidence type="ECO:0000256" key="6">
    <source>
        <dbReference type="ARBA" id="ARBA00022833"/>
    </source>
</evidence>
<keyword evidence="13" id="KW-0548">Nucleotidyltransferase</keyword>
<dbReference type="PROSITE" id="PS00028">
    <property type="entry name" value="ZINC_FINGER_C2H2_1"/>
    <property type="match status" value="1"/>
</dbReference>
<dbReference type="InterPro" id="IPR017961">
    <property type="entry name" value="DNA_pol_Y-fam_little_finger"/>
</dbReference>
<dbReference type="InterPro" id="IPR043128">
    <property type="entry name" value="Rev_trsase/Diguanyl_cyclase"/>
</dbReference>
<dbReference type="FunFam" id="1.10.150.20:FF:000014">
    <property type="entry name" value="Polymerase (DNA directed), eta"/>
    <property type="match status" value="1"/>
</dbReference>
<dbReference type="Gene3D" id="3.40.1170.60">
    <property type="match status" value="1"/>
</dbReference>
<dbReference type="GO" id="GO:0006281">
    <property type="term" value="P:DNA repair"/>
    <property type="evidence" value="ECO:0007669"/>
    <property type="project" value="UniProtKB-KW"/>
</dbReference>
<dbReference type="InterPro" id="IPR036775">
    <property type="entry name" value="DNA_pol_Y-fam_lit_finger_sf"/>
</dbReference>
<keyword evidence="3" id="KW-0479">Metal-binding</keyword>
<comment type="subcellular location">
    <subcellularLocation>
        <location evidence="1">Nucleus</location>
    </subcellularLocation>
</comment>
<evidence type="ECO:0000256" key="5">
    <source>
        <dbReference type="ARBA" id="ARBA00022771"/>
    </source>
</evidence>
<evidence type="ECO:0000256" key="4">
    <source>
        <dbReference type="ARBA" id="ARBA00022763"/>
    </source>
</evidence>
<dbReference type="InterPro" id="IPR052230">
    <property type="entry name" value="DNA_polymerase_eta"/>
</dbReference>
<keyword evidence="2" id="KW-0808">Transferase</keyword>
<dbReference type="GO" id="GO:0008270">
    <property type="term" value="F:zinc ion binding"/>
    <property type="evidence" value="ECO:0007669"/>
    <property type="project" value="UniProtKB-KW"/>
</dbReference>
<dbReference type="Gene3D" id="1.10.150.20">
    <property type="entry name" value="5' to 3' exonuclease, C-terminal subdomain"/>
    <property type="match status" value="1"/>
</dbReference>
<name>A0AAN8RCF0_9PEZI</name>
<dbReference type="GO" id="GO:0007064">
    <property type="term" value="P:mitotic sister chromatid cohesion"/>
    <property type="evidence" value="ECO:0007669"/>
    <property type="project" value="UniProtKB-ARBA"/>
</dbReference>
<dbReference type="InterPro" id="IPR041298">
    <property type="entry name" value="UBZ3"/>
</dbReference>
<dbReference type="Pfam" id="PF11799">
    <property type="entry name" value="IMS_C"/>
    <property type="match status" value="1"/>
</dbReference>
<dbReference type="FunFam" id="3.40.1170.60:FF:000008">
    <property type="entry name" value="DNA polymerase eta subunit"/>
    <property type="match status" value="1"/>
</dbReference>
<keyword evidence="6" id="KW-0862">Zinc</keyword>
<dbReference type="GO" id="GO:0005634">
    <property type="term" value="C:nucleus"/>
    <property type="evidence" value="ECO:0007669"/>
    <property type="project" value="UniProtKB-SubCell"/>
</dbReference>
<dbReference type="PANTHER" id="PTHR45873">
    <property type="entry name" value="DNA POLYMERASE ETA"/>
    <property type="match status" value="1"/>
</dbReference>
<dbReference type="GO" id="GO:0005657">
    <property type="term" value="C:replication fork"/>
    <property type="evidence" value="ECO:0007669"/>
    <property type="project" value="UniProtKB-ARBA"/>
</dbReference>
<dbReference type="Gene3D" id="3.30.1490.100">
    <property type="entry name" value="DNA polymerase, Y-family, little finger domain"/>
    <property type="match status" value="1"/>
</dbReference>
<dbReference type="InterPro" id="IPR013087">
    <property type="entry name" value="Znf_C2H2_type"/>
</dbReference>
<keyword evidence="8" id="KW-0539">Nucleus</keyword>
<dbReference type="PANTHER" id="PTHR45873:SF1">
    <property type="entry name" value="DNA POLYMERASE ETA"/>
    <property type="match status" value="1"/>
</dbReference>
<dbReference type="Pfam" id="PF00817">
    <property type="entry name" value="IMS"/>
    <property type="match status" value="1"/>
</dbReference>
<dbReference type="EMBL" id="JAVHNR010000005">
    <property type="protein sequence ID" value="KAK6343032.1"/>
    <property type="molecule type" value="Genomic_DNA"/>
</dbReference>
<dbReference type="Gene3D" id="3.30.70.270">
    <property type="match status" value="1"/>
</dbReference>
<dbReference type="Proteomes" id="UP001313282">
    <property type="component" value="Unassembled WGS sequence"/>
</dbReference>
<dbReference type="Pfam" id="PF21704">
    <property type="entry name" value="POLH-Rev1_HhH"/>
    <property type="match status" value="1"/>
</dbReference>
<reference evidence="13 14" key="1">
    <citation type="submission" date="2019-10" db="EMBL/GenBank/DDBJ databases">
        <authorList>
            <person name="Palmer J.M."/>
        </authorList>
    </citation>
    <scope>NUCLEOTIDE SEQUENCE [LARGE SCALE GENOMIC DNA]</scope>
    <source>
        <strain evidence="13 14">TWF718</strain>
    </source>
</reference>
<feature type="region of interest" description="Disordered" evidence="10">
    <location>
        <begin position="611"/>
        <end position="668"/>
    </location>
</feature>
<dbReference type="GO" id="GO:0003684">
    <property type="term" value="F:damaged DNA binding"/>
    <property type="evidence" value="ECO:0007669"/>
    <property type="project" value="InterPro"/>
</dbReference>
<dbReference type="PROSITE" id="PS50173">
    <property type="entry name" value="UMUC"/>
    <property type="match status" value="1"/>
</dbReference>
<feature type="compositionally biased region" description="Basic residues" evidence="10">
    <location>
        <begin position="747"/>
        <end position="758"/>
    </location>
</feature>
<evidence type="ECO:0000256" key="10">
    <source>
        <dbReference type="SAM" id="MobiDB-lite"/>
    </source>
</evidence>
<keyword evidence="4" id="KW-0227">DNA damage</keyword>
<evidence type="ECO:0000256" key="1">
    <source>
        <dbReference type="ARBA" id="ARBA00004123"/>
    </source>
</evidence>
<evidence type="ECO:0000256" key="9">
    <source>
        <dbReference type="ARBA" id="ARBA00044975"/>
    </source>
</evidence>
<feature type="domain" description="UBZ3-type" evidence="12">
    <location>
        <begin position="664"/>
        <end position="699"/>
    </location>
</feature>
<evidence type="ECO:0000259" key="11">
    <source>
        <dbReference type="PROSITE" id="PS50173"/>
    </source>
</evidence>
<comment type="caution">
    <text evidence="13">The sequence shown here is derived from an EMBL/GenBank/DDBJ whole genome shotgun (WGS) entry which is preliminary data.</text>
</comment>
<dbReference type="PIRSF" id="PIRSF036603">
    <property type="entry name" value="DPol_eta"/>
    <property type="match status" value="1"/>
</dbReference>
<feature type="domain" description="UmuC" evidence="11">
    <location>
        <begin position="40"/>
        <end position="307"/>
    </location>
</feature>
<accession>A0AAN8RCF0</accession>
<dbReference type="GO" id="GO:0009314">
    <property type="term" value="P:response to radiation"/>
    <property type="evidence" value="ECO:0007669"/>
    <property type="project" value="TreeGrafter"/>
</dbReference>
<evidence type="ECO:0000256" key="2">
    <source>
        <dbReference type="ARBA" id="ARBA00022679"/>
    </source>
</evidence>
<dbReference type="PROSITE" id="PS51907">
    <property type="entry name" value="ZF_UBZ3"/>
    <property type="match status" value="1"/>
</dbReference>
<dbReference type="GO" id="GO:0042276">
    <property type="term" value="P:error-prone translesion synthesis"/>
    <property type="evidence" value="ECO:0007669"/>
    <property type="project" value="TreeGrafter"/>
</dbReference>
<dbReference type="GO" id="GO:0003887">
    <property type="term" value="F:DNA-directed DNA polymerase activity"/>
    <property type="evidence" value="ECO:0007669"/>
    <property type="project" value="UniProtKB-KW"/>
</dbReference>
<protein>
    <recommendedName>
        <fullName evidence="9">DNA polymerase eta</fullName>
    </recommendedName>
</protein>
<evidence type="ECO:0000256" key="3">
    <source>
        <dbReference type="ARBA" id="ARBA00022723"/>
    </source>
</evidence>